<protein>
    <submittedName>
        <fullName evidence="1">DNA polymerase III subunit tau</fullName>
        <ecNumber evidence="1">2.7.7.7</ecNumber>
    </submittedName>
</protein>
<dbReference type="GO" id="GO:0006261">
    <property type="term" value="P:DNA-templated DNA replication"/>
    <property type="evidence" value="ECO:0007669"/>
    <property type="project" value="TreeGrafter"/>
</dbReference>
<dbReference type="PANTHER" id="PTHR11669">
    <property type="entry name" value="REPLICATION FACTOR C / DNA POLYMERASE III GAMMA-TAU SUBUNIT"/>
    <property type="match status" value="1"/>
</dbReference>
<keyword evidence="1" id="KW-0548">Nucleotidyltransferase</keyword>
<dbReference type="OrthoDB" id="9810148at2"/>
<dbReference type="InterPro" id="IPR050238">
    <property type="entry name" value="DNA_Rep/Repair_Clamp_Loader"/>
</dbReference>
<accession>A0A174ZWW9</accession>
<evidence type="ECO:0000313" key="1">
    <source>
        <dbReference type="EMBL" id="CUQ91764.1"/>
    </source>
</evidence>
<dbReference type="Pfam" id="PF13177">
    <property type="entry name" value="DNA_pol3_delta2"/>
    <property type="match status" value="1"/>
</dbReference>
<dbReference type="InterPro" id="IPR027417">
    <property type="entry name" value="P-loop_NTPase"/>
</dbReference>
<evidence type="ECO:0000313" key="2">
    <source>
        <dbReference type="Proteomes" id="UP000095662"/>
    </source>
</evidence>
<gene>
    <name evidence="1" type="primary">dnaX_2</name>
    <name evidence="1" type="ORF">ERS852540_02395</name>
</gene>
<dbReference type="SUPFAM" id="SSF52540">
    <property type="entry name" value="P-loop containing nucleoside triphosphate hydrolases"/>
    <property type="match status" value="1"/>
</dbReference>
<sequence>MSASNASCDSIKLFGKQRETALLAETAESDRLPHGIMLTGEKGIGKRTFAKWCAMLYLCREPENNMPCGRCRSCRNIITGEHADVIYAKGEKYSKESVRDNVCFASTLPNDSDTRVFIYEDCEEMTEEQQNVLLKAIEEPSKYNRYIFTCSNTSQILETIKSRLVCIPISDMTAEECVSCLEYNGYDSDTAKRSVELYGTNPGRIRDILSDEKRIKLYETAKKVTEALSKKDEYSAAVAMTACTTREDLYGVITILYENVTESLRALETGGEPLLCLTKARLYALYEVLSAFALMDGTNINVKLMQAYIPAKLFAVLQ</sequence>
<dbReference type="EMBL" id="CZBY01000026">
    <property type="protein sequence ID" value="CUQ91764.1"/>
    <property type="molecule type" value="Genomic_DNA"/>
</dbReference>
<proteinExistence type="predicted"/>
<dbReference type="EC" id="2.7.7.7" evidence="1"/>
<organism evidence="1 2">
    <name type="scientific">[Eubacterium] siraeum</name>
    <dbReference type="NCBI Taxonomy" id="39492"/>
    <lineage>
        <taxon>Bacteria</taxon>
        <taxon>Bacillati</taxon>
        <taxon>Bacillota</taxon>
        <taxon>Clostridia</taxon>
        <taxon>Eubacteriales</taxon>
        <taxon>Oscillospiraceae</taxon>
        <taxon>Oscillospiraceae incertae sedis</taxon>
    </lineage>
</organism>
<dbReference type="STRING" id="39492.ERS852540_02395"/>
<reference evidence="1 2" key="1">
    <citation type="submission" date="2015-09" db="EMBL/GenBank/DDBJ databases">
        <authorList>
            <consortium name="Pathogen Informatics"/>
        </authorList>
    </citation>
    <scope>NUCLEOTIDE SEQUENCE [LARGE SCALE GENOMIC DNA]</scope>
    <source>
        <strain evidence="1 2">2789STDY5834928</strain>
    </source>
</reference>
<dbReference type="Gene3D" id="3.40.50.300">
    <property type="entry name" value="P-loop containing nucleotide triphosphate hydrolases"/>
    <property type="match status" value="1"/>
</dbReference>
<dbReference type="GO" id="GO:0003887">
    <property type="term" value="F:DNA-directed DNA polymerase activity"/>
    <property type="evidence" value="ECO:0007669"/>
    <property type="project" value="UniProtKB-EC"/>
</dbReference>
<dbReference type="AlphaFoldDB" id="A0A174ZWW9"/>
<dbReference type="PANTHER" id="PTHR11669:SF8">
    <property type="entry name" value="DNA POLYMERASE III SUBUNIT DELTA"/>
    <property type="match status" value="1"/>
</dbReference>
<name>A0A174ZWW9_9FIRM</name>
<dbReference type="Proteomes" id="UP000095662">
    <property type="component" value="Unassembled WGS sequence"/>
</dbReference>
<keyword evidence="1" id="KW-0808">Transferase</keyword>